<dbReference type="Proteomes" id="UP000645555">
    <property type="component" value="Unassembled WGS sequence"/>
</dbReference>
<evidence type="ECO:0000313" key="1">
    <source>
        <dbReference type="EMBL" id="GGX58747.1"/>
    </source>
</evidence>
<dbReference type="EMBL" id="BMWD01000008">
    <property type="protein sequence ID" value="GGX58747.1"/>
    <property type="molecule type" value="Genomic_DNA"/>
</dbReference>
<keyword evidence="2" id="KW-1185">Reference proteome</keyword>
<reference evidence="1" key="1">
    <citation type="journal article" date="2014" name="Int. J. Syst. Evol. Microbiol.">
        <title>Complete genome sequence of Corynebacterium casei LMG S-19264T (=DSM 44701T), isolated from a smear-ripened cheese.</title>
        <authorList>
            <consortium name="US DOE Joint Genome Institute (JGI-PGF)"/>
            <person name="Walter F."/>
            <person name="Albersmeier A."/>
            <person name="Kalinowski J."/>
            <person name="Ruckert C."/>
        </authorList>
    </citation>
    <scope>NUCLEOTIDE SEQUENCE</scope>
    <source>
        <strain evidence="1">JCM 4956</strain>
    </source>
</reference>
<dbReference type="AlphaFoldDB" id="A0A918NCS4"/>
<dbReference type="NCBIfam" id="TIGR04267">
    <property type="entry name" value="mod_HExxH"/>
    <property type="match status" value="1"/>
</dbReference>
<evidence type="ECO:0000313" key="2">
    <source>
        <dbReference type="Proteomes" id="UP000645555"/>
    </source>
</evidence>
<gene>
    <name evidence="1" type="ORF">GCM10010515_28020</name>
</gene>
<comment type="caution">
    <text evidence="1">The sequence shown here is derived from an EMBL/GenBank/DDBJ whole genome shotgun (WGS) entry which is preliminary data.</text>
</comment>
<name>A0A918NCS4_9ACTN</name>
<reference evidence="1" key="2">
    <citation type="submission" date="2020-09" db="EMBL/GenBank/DDBJ databases">
        <authorList>
            <person name="Sun Q."/>
            <person name="Ohkuma M."/>
        </authorList>
    </citation>
    <scope>NUCLEOTIDE SEQUENCE</scope>
    <source>
        <strain evidence="1">JCM 4956</strain>
    </source>
</reference>
<proteinExistence type="predicted"/>
<accession>A0A918NCS4</accession>
<organism evidence="1 2">
    <name type="scientific">Streptomyces fructofermentans</name>
    <dbReference type="NCBI Taxonomy" id="152141"/>
    <lineage>
        <taxon>Bacteria</taxon>
        <taxon>Bacillati</taxon>
        <taxon>Actinomycetota</taxon>
        <taxon>Actinomycetes</taxon>
        <taxon>Kitasatosporales</taxon>
        <taxon>Streptomycetaceae</taxon>
        <taxon>Streptomyces</taxon>
    </lineage>
</organism>
<dbReference type="InterPro" id="IPR026337">
    <property type="entry name" value="AKG_HExxH"/>
</dbReference>
<sequence length="637" mass="66652">MFTAVATGDVSEGDLALLRSAQRSRLLLALMAIRGTARQPDEGGPRGTHAPTRPSTAWDVLAHAQRSRPSTVEDVLADPAVGAWAFQLLRRLEHGAAAAPGDAPLWAGATLLGALAGAAALRAGIRATLRIPAGAGRLWLPSLGLSGSVSRGTWAVVTLECGPRGAAVFGDSGSIRLPGDLARPADGWFPLPTIDRQSPTGPAPLALDHLSPYRDFRAVKDPTRLTAPVLERWRSLLREADALLRSGHPAAHRLVTGTVRTVVPVDGPSELRAVSATAPDSYGAVTMSLPLDAEAMAAALIHEARHQLLSALAELTPLHIPSREGPQPVYFAPWRADPRPLRGLLFGAHAFAGVTSFWHALQARDRERAEFEFALHRRQLRTALAALGTATGLTRAGGLVVEGLTREARRLAREPASGRAGRAADLCCQDLGALWRAAHLEVDAEAAAELAAALLAGHPPPLTLPAAQLRTHRTGTPRTSGAEQARLWLARLRFTDPAAFDRACAAIADGAPHPFGIRDATVADTRLTAGEPEAALDEYRRLPASPASLVGIGLAAKADGVSMLVERPELVLALQAALTRLGAPAAGPEELAAWLGSRSTAPDGAPSDAEQIDVAVGPDSVGGVQRGLVVGTQHQAE</sequence>
<protein>
    <submittedName>
        <fullName evidence="1">HEXXH motif domain-containing protein</fullName>
    </submittedName>
</protein>